<organism evidence="1 2">
    <name type="scientific">Dictyostelium firmibasis</name>
    <dbReference type="NCBI Taxonomy" id="79012"/>
    <lineage>
        <taxon>Eukaryota</taxon>
        <taxon>Amoebozoa</taxon>
        <taxon>Evosea</taxon>
        <taxon>Eumycetozoa</taxon>
        <taxon>Dictyostelia</taxon>
        <taxon>Dictyosteliales</taxon>
        <taxon>Dictyosteliaceae</taxon>
        <taxon>Dictyostelium</taxon>
    </lineage>
</organism>
<keyword evidence="2" id="KW-1185">Reference proteome</keyword>
<evidence type="ECO:0000313" key="1">
    <source>
        <dbReference type="EMBL" id="KAK5582545.1"/>
    </source>
</evidence>
<evidence type="ECO:0000313" key="2">
    <source>
        <dbReference type="Proteomes" id="UP001344447"/>
    </source>
</evidence>
<reference evidence="1 2" key="1">
    <citation type="submission" date="2023-11" db="EMBL/GenBank/DDBJ databases">
        <title>Dfirmibasis_genome.</title>
        <authorList>
            <person name="Edelbroek B."/>
            <person name="Kjellin J."/>
            <person name="Jerlstrom-Hultqvist J."/>
            <person name="Soderbom F."/>
        </authorList>
    </citation>
    <scope>NUCLEOTIDE SEQUENCE [LARGE SCALE GENOMIC DNA]</scope>
    <source>
        <strain evidence="1 2">TNS-C-14</strain>
    </source>
</reference>
<gene>
    <name evidence="1" type="ORF">RB653_004130</name>
</gene>
<dbReference type="EMBL" id="JAVFKY010000001">
    <property type="protein sequence ID" value="KAK5582545.1"/>
    <property type="molecule type" value="Genomic_DNA"/>
</dbReference>
<accession>A0AAN7Z333</accession>
<dbReference type="AlphaFoldDB" id="A0AAN7Z333"/>
<proteinExistence type="predicted"/>
<name>A0AAN7Z333_9MYCE</name>
<dbReference type="Proteomes" id="UP001344447">
    <property type="component" value="Unassembled WGS sequence"/>
</dbReference>
<protein>
    <submittedName>
        <fullName evidence="1">Uncharacterized protein</fullName>
    </submittedName>
</protein>
<sequence>MAKIFCNRFLFNLYYQSYLYNRENQDEIDYKFKFGNIYIFECFFLSEIITIQEFISIYNDYERIFSKKKNKVLKLCLFNDKNGKAMVQYLIESKNYKFDINHFQLYIGKMCKRKADNSEFINYIIDCFKNHSFNYNCTNRIISKQEIEKQKSKPFSLKFQRILDCLENGKESCYKIIFDLSLDSIVDENGLDIPFKSYKNEIKTTRNQLLTRIVILGSNEMAKIYVNKFPNQQSKGGESLYFSHIRTYEKSIEPYETLVLNNILPCTHTIFVDYNILLKNSSVKYFKSFLENHLGFYTKVKGYTNPITTRIDEVKDLETLIYLENVRDKFKPEPLKFQSGSLLFHASLKMDFQLFKYLVESPFHNAKPTTLCYSDTSFDIVKYCFDNFQNYIFTDISFNRAFNGDLEFVKFIVDKFHSDGERILLSYRCIDRVCEKNYLHILIYILDNLPEIEISREPINDAIKNQNYEMVQLLKDRIPTKPKDKPTLYDSTIEKLKSYSKKDNRILSSLVGNPIYGKILNEKFGNTQSYFK</sequence>
<comment type="caution">
    <text evidence="1">The sequence shown here is derived from an EMBL/GenBank/DDBJ whole genome shotgun (WGS) entry which is preliminary data.</text>
</comment>